<evidence type="ECO:0000259" key="3">
    <source>
        <dbReference type="Pfam" id="PF13649"/>
    </source>
</evidence>
<keyword evidence="2" id="KW-0808">Transferase</keyword>
<reference evidence="4 5" key="1">
    <citation type="submission" date="2017-06" db="EMBL/GenBank/DDBJ databases">
        <title>Genome sequencing of cyanobaciteial culture collection at National Institute for Environmental Studies (NIES).</title>
        <authorList>
            <person name="Hirose Y."/>
            <person name="Shimura Y."/>
            <person name="Fujisawa T."/>
            <person name="Nakamura Y."/>
            <person name="Kawachi M."/>
        </authorList>
    </citation>
    <scope>NUCLEOTIDE SEQUENCE [LARGE SCALE GENOMIC DNA]</scope>
    <source>
        <strain evidence="4 5">NIES-23</strain>
    </source>
</reference>
<evidence type="ECO:0000313" key="4">
    <source>
        <dbReference type="EMBL" id="BAY68260.1"/>
    </source>
</evidence>
<dbReference type="PANTHER" id="PTHR43861">
    <property type="entry name" value="TRANS-ACONITATE 2-METHYLTRANSFERASE-RELATED"/>
    <property type="match status" value="1"/>
</dbReference>
<gene>
    <name evidence="4" type="ORF">NIES23_10440</name>
</gene>
<dbReference type="Proteomes" id="UP000217507">
    <property type="component" value="Chromosome"/>
</dbReference>
<feature type="domain" description="Methyltransferase" evidence="3">
    <location>
        <begin position="48"/>
        <end position="139"/>
    </location>
</feature>
<dbReference type="EMBL" id="AP018216">
    <property type="protein sequence ID" value="BAY68260.1"/>
    <property type="molecule type" value="Genomic_DNA"/>
</dbReference>
<protein>
    <recommendedName>
        <fullName evidence="3">Methyltransferase domain-containing protein</fullName>
    </recommendedName>
</protein>
<accession>A0A1Z4KGZ4</accession>
<evidence type="ECO:0000313" key="5">
    <source>
        <dbReference type="Proteomes" id="UP000217507"/>
    </source>
</evidence>
<dbReference type="InterPro" id="IPR029063">
    <property type="entry name" value="SAM-dependent_MTases_sf"/>
</dbReference>
<proteinExistence type="predicted"/>
<sequence length="292" mass="34216">MISNNPNHTEYDTWAWLYNQTMGPEYSQNQLKPLEKILLPQIKPNAKILDLCCGTGQLVQTLINRGYQITGVDNSSEMLNYARKNAPNGQFLLADARYFELPLSFDAAFSTSAALNHIMTIPELQQVFQRVYSALKENGWFLFDINHHQQMQRWWRGKIAEGEIENKYAWMVTPNYNPEERQGYFQVTMFQKKTKPSSARIIKIIWRLLSPILNHNLLYKLRIKLLSVFQAKEKNWQRMDEKYFVRGHIPEEIKIALQQTGFTDIQILTLEGNPTIDDRHSAYFLCRKPVNI</sequence>
<dbReference type="Pfam" id="PF13649">
    <property type="entry name" value="Methyltransf_25"/>
    <property type="match status" value="1"/>
</dbReference>
<evidence type="ECO:0000256" key="2">
    <source>
        <dbReference type="ARBA" id="ARBA00022679"/>
    </source>
</evidence>
<dbReference type="AlphaFoldDB" id="A0A1Z4KGZ4"/>
<dbReference type="PANTHER" id="PTHR43861:SF1">
    <property type="entry name" value="TRANS-ACONITATE 2-METHYLTRANSFERASE"/>
    <property type="match status" value="1"/>
</dbReference>
<organism evidence="4 5">
    <name type="scientific">Trichormus variabilis NIES-23</name>
    <dbReference type="NCBI Taxonomy" id="1973479"/>
    <lineage>
        <taxon>Bacteria</taxon>
        <taxon>Bacillati</taxon>
        <taxon>Cyanobacteriota</taxon>
        <taxon>Cyanophyceae</taxon>
        <taxon>Nostocales</taxon>
        <taxon>Nostocaceae</taxon>
        <taxon>Trichormus</taxon>
    </lineage>
</organism>
<dbReference type="GO" id="GO:0032259">
    <property type="term" value="P:methylation"/>
    <property type="evidence" value="ECO:0007669"/>
    <property type="project" value="UniProtKB-KW"/>
</dbReference>
<dbReference type="CDD" id="cd02440">
    <property type="entry name" value="AdoMet_MTases"/>
    <property type="match status" value="1"/>
</dbReference>
<name>A0A1Z4KGZ4_ANAVA</name>
<dbReference type="InterPro" id="IPR041698">
    <property type="entry name" value="Methyltransf_25"/>
</dbReference>
<dbReference type="GO" id="GO:0008168">
    <property type="term" value="F:methyltransferase activity"/>
    <property type="evidence" value="ECO:0007669"/>
    <property type="project" value="UniProtKB-KW"/>
</dbReference>
<keyword evidence="1" id="KW-0489">Methyltransferase</keyword>
<evidence type="ECO:0000256" key="1">
    <source>
        <dbReference type="ARBA" id="ARBA00022603"/>
    </source>
</evidence>
<dbReference type="Gene3D" id="3.40.50.150">
    <property type="entry name" value="Vaccinia Virus protein VP39"/>
    <property type="match status" value="1"/>
</dbReference>
<dbReference type="SUPFAM" id="SSF53335">
    <property type="entry name" value="S-adenosyl-L-methionine-dependent methyltransferases"/>
    <property type="match status" value="1"/>
</dbReference>